<accession>A0A9Q3DM61</accession>
<gene>
    <name evidence="1" type="ORF">O181_045680</name>
</gene>
<dbReference type="Proteomes" id="UP000765509">
    <property type="component" value="Unassembled WGS sequence"/>
</dbReference>
<evidence type="ECO:0000313" key="1">
    <source>
        <dbReference type="EMBL" id="MBW0505965.1"/>
    </source>
</evidence>
<name>A0A9Q3DM61_9BASI</name>
<dbReference type="OrthoDB" id="3929326at2759"/>
<protein>
    <submittedName>
        <fullName evidence="1">Uncharacterized protein</fullName>
    </submittedName>
</protein>
<dbReference type="EMBL" id="AVOT02018803">
    <property type="protein sequence ID" value="MBW0505965.1"/>
    <property type="molecule type" value="Genomic_DNA"/>
</dbReference>
<organism evidence="1 2">
    <name type="scientific">Austropuccinia psidii MF-1</name>
    <dbReference type="NCBI Taxonomy" id="1389203"/>
    <lineage>
        <taxon>Eukaryota</taxon>
        <taxon>Fungi</taxon>
        <taxon>Dikarya</taxon>
        <taxon>Basidiomycota</taxon>
        <taxon>Pucciniomycotina</taxon>
        <taxon>Pucciniomycetes</taxon>
        <taxon>Pucciniales</taxon>
        <taxon>Sphaerophragmiaceae</taxon>
        <taxon>Austropuccinia</taxon>
    </lineage>
</organism>
<reference evidence="1" key="1">
    <citation type="submission" date="2021-03" db="EMBL/GenBank/DDBJ databases">
        <title>Draft genome sequence of rust myrtle Austropuccinia psidii MF-1, a brazilian biotype.</title>
        <authorList>
            <person name="Quecine M.C."/>
            <person name="Pachon D.M.R."/>
            <person name="Bonatelli M.L."/>
            <person name="Correr F.H."/>
            <person name="Franceschini L.M."/>
            <person name="Leite T.F."/>
            <person name="Margarido G.R.A."/>
            <person name="Almeida C.A."/>
            <person name="Ferrarezi J.A."/>
            <person name="Labate C.A."/>
        </authorList>
    </citation>
    <scope>NUCLEOTIDE SEQUENCE</scope>
    <source>
        <strain evidence="1">MF-1</strain>
    </source>
</reference>
<keyword evidence="2" id="KW-1185">Reference proteome</keyword>
<dbReference type="AlphaFoldDB" id="A0A9Q3DM61"/>
<evidence type="ECO:0000313" key="2">
    <source>
        <dbReference type="Proteomes" id="UP000765509"/>
    </source>
</evidence>
<comment type="caution">
    <text evidence="1">The sequence shown here is derived from an EMBL/GenBank/DDBJ whole genome shotgun (WGS) entry which is preliminary data.</text>
</comment>
<proteinExistence type="predicted"/>
<sequence>MLEKGLNPRHFYDTIKKDLVYIHPTASTLKIILDKVRNNATRCMQVSFKYGKERWGKGHKPCALKLGDLVLVSTLNFSKINIPKKLKDSFSGSFIIRALHGSNAVQLELTHELMNKHPIVPVSLIKPYSSIYKELFTLRKKPTLEIAPLE</sequence>